<evidence type="ECO:0000256" key="8">
    <source>
        <dbReference type="ARBA" id="ARBA00023002"/>
    </source>
</evidence>
<dbReference type="OrthoDB" id="186013at2759"/>
<keyword evidence="5" id="KW-0999">Mitochondrion inner membrane</keyword>
<dbReference type="Pfam" id="PF02936">
    <property type="entry name" value="COX4"/>
    <property type="match status" value="1"/>
</dbReference>
<dbReference type="GO" id="GO:0005743">
    <property type="term" value="C:mitochondrial inner membrane"/>
    <property type="evidence" value="ECO:0007669"/>
    <property type="project" value="UniProtKB-SubCell"/>
</dbReference>
<reference evidence="11" key="1">
    <citation type="submission" date="2020-05" db="EMBL/GenBank/DDBJ databases">
        <title>Mycena genomes resolve the evolution of fungal bioluminescence.</title>
        <authorList>
            <person name="Tsai I.J."/>
        </authorList>
    </citation>
    <scope>NUCLEOTIDE SEQUENCE</scope>
    <source>
        <strain evidence="11">110903Hualien_Pintung</strain>
    </source>
</reference>
<comment type="caution">
    <text evidence="11">The sequence shown here is derived from an EMBL/GenBank/DDBJ whole genome shotgun (WGS) entry which is preliminary data.</text>
</comment>
<keyword evidence="9" id="KW-0496">Mitochondrion</keyword>
<proteinExistence type="inferred from homology"/>
<gene>
    <name evidence="11" type="ORF">HMN09_00489400</name>
</gene>
<accession>A0A146IBP2</accession>
<keyword evidence="7" id="KW-1133">Transmembrane helix</keyword>
<dbReference type="EMBL" id="JACAZE010000006">
    <property type="protein sequence ID" value="KAF7313339.1"/>
    <property type="molecule type" value="Genomic_DNA"/>
</dbReference>
<evidence type="ECO:0000256" key="5">
    <source>
        <dbReference type="ARBA" id="ARBA00022792"/>
    </source>
</evidence>
<evidence type="ECO:0000256" key="2">
    <source>
        <dbReference type="ARBA" id="ARBA00004673"/>
    </source>
</evidence>
<comment type="similarity">
    <text evidence="3">Belongs to the cytochrome c oxidase IV family.</text>
</comment>
<dbReference type="PANTHER" id="PTHR10707">
    <property type="entry name" value="CYTOCHROME C OXIDASE SUBUNIT IV"/>
    <property type="match status" value="1"/>
</dbReference>
<dbReference type="SUPFAM" id="SSF81406">
    <property type="entry name" value="Mitochondrial cytochrome c oxidase subunit IV"/>
    <property type="match status" value="1"/>
</dbReference>
<dbReference type="Proteomes" id="UP000613580">
    <property type="component" value="Unassembled WGS sequence"/>
</dbReference>
<dbReference type="GO" id="GO:0006123">
    <property type="term" value="P:mitochondrial electron transport, cytochrome c to oxygen"/>
    <property type="evidence" value="ECO:0007669"/>
    <property type="project" value="InterPro"/>
</dbReference>
<dbReference type="Gene3D" id="1.10.442.10">
    <property type="entry name" value="Cytochrome c oxidase subunit IV"/>
    <property type="match status" value="1"/>
</dbReference>
<keyword evidence="6" id="KW-0809">Transit peptide</keyword>
<protein>
    <submittedName>
        <fullName evidence="11">Uncharacterized protein</fullName>
    </submittedName>
</protein>
<dbReference type="CDD" id="cd00922">
    <property type="entry name" value="Cyt_c_Oxidase_IV"/>
    <property type="match status" value="1"/>
</dbReference>
<evidence type="ECO:0000256" key="6">
    <source>
        <dbReference type="ARBA" id="ARBA00022946"/>
    </source>
</evidence>
<dbReference type="InterPro" id="IPR036639">
    <property type="entry name" value="Cyt_c_oxidase_su4_sf"/>
</dbReference>
<dbReference type="GO" id="GO:0045277">
    <property type="term" value="C:respiratory chain complex IV"/>
    <property type="evidence" value="ECO:0007669"/>
    <property type="project" value="InterPro"/>
</dbReference>
<dbReference type="GO" id="GO:0016491">
    <property type="term" value="F:oxidoreductase activity"/>
    <property type="evidence" value="ECO:0007669"/>
    <property type="project" value="UniProtKB-KW"/>
</dbReference>
<dbReference type="FunFam" id="1.10.442.10:FF:000002">
    <property type="entry name" value="Cytochrome c oxidase subunit V"/>
    <property type="match status" value="1"/>
</dbReference>
<evidence type="ECO:0000313" key="12">
    <source>
        <dbReference type="Proteomes" id="UP000613580"/>
    </source>
</evidence>
<keyword evidence="8" id="KW-0560">Oxidoreductase</keyword>
<evidence type="ECO:0000256" key="4">
    <source>
        <dbReference type="ARBA" id="ARBA00022692"/>
    </source>
</evidence>
<dbReference type="AlphaFoldDB" id="A0A146IBP2"/>
<keyword evidence="10" id="KW-0472">Membrane</keyword>
<keyword evidence="12" id="KW-1185">Reference proteome</keyword>
<evidence type="ECO:0000256" key="3">
    <source>
        <dbReference type="ARBA" id="ARBA00008135"/>
    </source>
</evidence>
<evidence type="ECO:0000256" key="10">
    <source>
        <dbReference type="ARBA" id="ARBA00023136"/>
    </source>
</evidence>
<comment type="pathway">
    <text evidence="2">Energy metabolism; oxidative phosphorylation.</text>
</comment>
<name>A0A146IBP2_MYCCL</name>
<dbReference type="InterPro" id="IPR004203">
    <property type="entry name" value="Cyt_c_oxidase_su4_fam"/>
</dbReference>
<organism evidence="11 12">
    <name type="scientific">Mycena chlorophos</name>
    <name type="common">Agaric fungus</name>
    <name type="synonym">Agaricus chlorophos</name>
    <dbReference type="NCBI Taxonomy" id="658473"/>
    <lineage>
        <taxon>Eukaryota</taxon>
        <taxon>Fungi</taxon>
        <taxon>Dikarya</taxon>
        <taxon>Basidiomycota</taxon>
        <taxon>Agaricomycotina</taxon>
        <taxon>Agaricomycetes</taxon>
        <taxon>Agaricomycetidae</taxon>
        <taxon>Agaricales</taxon>
        <taxon>Marasmiineae</taxon>
        <taxon>Mycenaceae</taxon>
        <taxon>Mycena</taxon>
    </lineage>
</organism>
<dbReference type="PANTHER" id="PTHR10707:SF10">
    <property type="entry name" value="CYTOCHROME C OXIDASE SUBUNIT 4"/>
    <property type="match status" value="1"/>
</dbReference>
<evidence type="ECO:0000256" key="1">
    <source>
        <dbReference type="ARBA" id="ARBA00004434"/>
    </source>
</evidence>
<keyword evidence="4" id="KW-0812">Transmembrane</keyword>
<evidence type="ECO:0000256" key="9">
    <source>
        <dbReference type="ARBA" id="ARBA00023128"/>
    </source>
</evidence>
<sequence length="175" mass="19109">MQSTSRVALRPLLRARRTLATATAGHHAPSAPAAEAKRATAAIPLSNLEAQWALLSPDEKSSVAEQLEELQKRDWKSLSQDEKKAAYYVAFGPHGRRKPIHEKGDGFKILLSVMGAVGVSGVLFYAIRHASPPPPQTMSKEWQEAMNERALEQKMNPITGIASEGYKGPGFVTHK</sequence>
<evidence type="ECO:0000313" key="11">
    <source>
        <dbReference type="EMBL" id="KAF7313339.1"/>
    </source>
</evidence>
<evidence type="ECO:0000256" key="7">
    <source>
        <dbReference type="ARBA" id="ARBA00022989"/>
    </source>
</evidence>
<comment type="subcellular location">
    <subcellularLocation>
        <location evidence="1">Mitochondrion inner membrane</location>
        <topology evidence="1">Single-pass membrane protein</topology>
    </subcellularLocation>
</comment>